<dbReference type="AlphaFoldDB" id="A0A3Q0JKP7"/>
<evidence type="ECO:0000313" key="2">
    <source>
        <dbReference type="Proteomes" id="UP000079169"/>
    </source>
</evidence>
<sequence length="583" mass="66516">MVEISEVLCNNTLYFSEVIEFLDQFSWIFDFANTEILVQDVLSKIPKEWDKVFSCMTEEEIAQYSDNLSTESTWPADLQYFTDQCRKSRLNTSKYAGAPPIKLTKALQQGIGAKKMHEVSILSSLINEKCKEENINSLVDIGSGVGYLDEILVHSFNFNVLGLECDQAKIDGALTRITKHAKSNVEYRDKLKYICTFIANTRVRESKIPDDPSAIEEDEIVKGDGNKKEKTAKFDPSVRQNAGEIVKEVDNKKEKTPKFIGVGEEETPKFDREEIEERQIEVTVNDTSFMTSSLRTNESNLRQSQNCNGNINKNTSVSTNSGPTVPLEMQGCKSQPYEQTECTDLSTVLPAEPYCFIGLHTCGDLSISVIQHFFSLPLARQLIYIPCCYHKLKCLDSDTSLSNFPLSQALRKVYKERKFLRVPFLRMAAQETAGAWNRYNPREKKEKVFQLLFRGVLQLYAARENVKLIKKARRPFKVNLSTQDISSIISASTESFHLKCLLTSALVEWNKPLLSQLWSDHVAKTSLVRTLLALQYSLQCTAESLILLDRLRFMHESGRVRIELLRIFDELISPRRYCFVVSK</sequence>
<evidence type="ECO:0000259" key="1">
    <source>
        <dbReference type="Pfam" id="PF13679"/>
    </source>
</evidence>
<accession>A0A3Q0JKP7</accession>
<gene>
    <name evidence="3" type="primary">LOC103524552</name>
</gene>
<feature type="domain" description="Methyltransferase" evidence="1">
    <location>
        <begin position="114"/>
        <end position="393"/>
    </location>
</feature>
<dbReference type="PANTHER" id="PTHR12496">
    <property type="entry name" value="CGI-41 METHYLTRANSFERASE"/>
    <property type="match status" value="1"/>
</dbReference>
<dbReference type="InterPro" id="IPR025714">
    <property type="entry name" value="Methyltranfer_dom"/>
</dbReference>
<dbReference type="InterPro" id="IPR052220">
    <property type="entry name" value="METTL25"/>
</dbReference>
<dbReference type="KEGG" id="dci:103524552"/>
<dbReference type="PANTHER" id="PTHR12496:SF0">
    <property type="entry name" value="METHYLTRANSFERASE DOMAIN-CONTAINING PROTEIN"/>
    <property type="match status" value="1"/>
</dbReference>
<organism evidence="2 3">
    <name type="scientific">Diaphorina citri</name>
    <name type="common">Asian citrus psyllid</name>
    <dbReference type="NCBI Taxonomy" id="121845"/>
    <lineage>
        <taxon>Eukaryota</taxon>
        <taxon>Metazoa</taxon>
        <taxon>Ecdysozoa</taxon>
        <taxon>Arthropoda</taxon>
        <taxon>Hexapoda</taxon>
        <taxon>Insecta</taxon>
        <taxon>Pterygota</taxon>
        <taxon>Neoptera</taxon>
        <taxon>Paraneoptera</taxon>
        <taxon>Hemiptera</taxon>
        <taxon>Sternorrhyncha</taxon>
        <taxon>Psylloidea</taxon>
        <taxon>Psyllidae</taxon>
        <taxon>Diaphorininae</taxon>
        <taxon>Diaphorina</taxon>
    </lineage>
</organism>
<dbReference type="RefSeq" id="XP_026687405.1">
    <property type="nucleotide sequence ID" value="XM_026831604.1"/>
</dbReference>
<protein>
    <submittedName>
        <fullName evidence="3">Methyltransferase-like protein 25</fullName>
    </submittedName>
</protein>
<dbReference type="SUPFAM" id="SSF53335">
    <property type="entry name" value="S-adenosyl-L-methionine-dependent methyltransferases"/>
    <property type="match status" value="1"/>
</dbReference>
<evidence type="ECO:0000313" key="3">
    <source>
        <dbReference type="RefSeq" id="XP_026687405.1"/>
    </source>
</evidence>
<dbReference type="Pfam" id="PF13679">
    <property type="entry name" value="Methyltransf_32"/>
    <property type="match status" value="1"/>
</dbReference>
<dbReference type="InterPro" id="IPR029063">
    <property type="entry name" value="SAM-dependent_MTases_sf"/>
</dbReference>
<reference evidence="3" key="1">
    <citation type="submission" date="2025-08" db="UniProtKB">
        <authorList>
            <consortium name="RefSeq"/>
        </authorList>
    </citation>
    <scope>IDENTIFICATION</scope>
</reference>
<dbReference type="GeneID" id="103524552"/>
<keyword evidence="2" id="KW-1185">Reference proteome</keyword>
<proteinExistence type="predicted"/>
<dbReference type="PaxDb" id="121845-A0A3Q0JKP7"/>
<dbReference type="Proteomes" id="UP000079169">
    <property type="component" value="Unplaced"/>
</dbReference>
<name>A0A3Q0JKP7_DIACI</name>
<dbReference type="STRING" id="121845.A0A3Q0JKP7"/>